<keyword evidence="2" id="KW-1185">Reference proteome</keyword>
<proteinExistence type="predicted"/>
<accession>A0A565CTF3</accession>
<dbReference type="EMBL" id="CABITT030000008">
    <property type="protein sequence ID" value="VVB16794.1"/>
    <property type="molecule type" value="Genomic_DNA"/>
</dbReference>
<dbReference type="Proteomes" id="UP000489600">
    <property type="component" value="Unassembled WGS sequence"/>
</dbReference>
<dbReference type="AlphaFoldDB" id="A0A565CTF3"/>
<protein>
    <submittedName>
        <fullName evidence="1">Uncharacterized protein</fullName>
    </submittedName>
</protein>
<organism evidence="1 2">
    <name type="scientific">Arabis nemorensis</name>
    <dbReference type="NCBI Taxonomy" id="586526"/>
    <lineage>
        <taxon>Eukaryota</taxon>
        <taxon>Viridiplantae</taxon>
        <taxon>Streptophyta</taxon>
        <taxon>Embryophyta</taxon>
        <taxon>Tracheophyta</taxon>
        <taxon>Spermatophyta</taxon>
        <taxon>Magnoliopsida</taxon>
        <taxon>eudicotyledons</taxon>
        <taxon>Gunneridae</taxon>
        <taxon>Pentapetalae</taxon>
        <taxon>rosids</taxon>
        <taxon>malvids</taxon>
        <taxon>Brassicales</taxon>
        <taxon>Brassicaceae</taxon>
        <taxon>Arabideae</taxon>
        <taxon>Arabis</taxon>
    </lineage>
</organism>
<sequence>MKELIISGVVVVEMIVEGGGSIIASISGELLREIVISRVVVVEIIVEGGGSIIAASESETSVSRPVEEGISVTVPVVISTGFGRGEDIGDSTMAGKSSARNPVSSISTIAGGDVMI</sequence>
<comment type="caution">
    <text evidence="1">The sequence shown here is derived from an EMBL/GenBank/DDBJ whole genome shotgun (WGS) entry which is preliminary data.</text>
</comment>
<reference evidence="1" key="1">
    <citation type="submission" date="2019-07" db="EMBL/GenBank/DDBJ databases">
        <authorList>
            <person name="Dittberner H."/>
        </authorList>
    </citation>
    <scope>NUCLEOTIDE SEQUENCE [LARGE SCALE GENOMIC DNA]</scope>
</reference>
<name>A0A565CTF3_9BRAS</name>
<gene>
    <name evidence="1" type="ORF">ANE_LOCUS27238</name>
</gene>
<evidence type="ECO:0000313" key="1">
    <source>
        <dbReference type="EMBL" id="VVB16794.1"/>
    </source>
</evidence>
<evidence type="ECO:0000313" key="2">
    <source>
        <dbReference type="Proteomes" id="UP000489600"/>
    </source>
</evidence>